<keyword evidence="3" id="KW-0133">Cell shape</keyword>
<dbReference type="GO" id="GO:0015648">
    <property type="term" value="F:lipid-linked peptidoglycan transporter activity"/>
    <property type="evidence" value="ECO:0007669"/>
    <property type="project" value="TreeGrafter"/>
</dbReference>
<feature type="transmembrane region" description="Helical" evidence="7">
    <location>
        <begin position="80"/>
        <end position="99"/>
    </location>
</feature>
<feature type="compositionally biased region" description="Acidic residues" evidence="6">
    <location>
        <begin position="464"/>
        <end position="477"/>
    </location>
</feature>
<accession>A0A2X0K2M2</accession>
<evidence type="ECO:0000256" key="2">
    <source>
        <dbReference type="ARBA" id="ARBA00022692"/>
    </source>
</evidence>
<keyword evidence="9" id="KW-1185">Reference proteome</keyword>
<proteinExistence type="predicted"/>
<feature type="transmembrane region" description="Helical" evidence="7">
    <location>
        <begin position="258"/>
        <end position="278"/>
    </location>
</feature>
<comment type="caution">
    <text evidence="8">The sequence shown here is derived from an EMBL/GenBank/DDBJ whole genome shotgun (WGS) entry which is preliminary data.</text>
</comment>
<feature type="transmembrane region" description="Helical" evidence="7">
    <location>
        <begin position="413"/>
        <end position="432"/>
    </location>
</feature>
<comment type="subcellular location">
    <subcellularLocation>
        <location evidence="1">Membrane</location>
        <topology evidence="1">Multi-pass membrane protein</topology>
    </subcellularLocation>
</comment>
<evidence type="ECO:0000256" key="3">
    <source>
        <dbReference type="ARBA" id="ARBA00022960"/>
    </source>
</evidence>
<dbReference type="RefSeq" id="WP_111506771.1">
    <property type="nucleotide sequence ID" value="NZ_QKYN01000153.1"/>
</dbReference>
<organism evidence="8 9">
    <name type="scientific">Streptacidiphilus pinicola</name>
    <dbReference type="NCBI Taxonomy" id="2219663"/>
    <lineage>
        <taxon>Bacteria</taxon>
        <taxon>Bacillati</taxon>
        <taxon>Actinomycetota</taxon>
        <taxon>Actinomycetes</taxon>
        <taxon>Kitasatosporales</taxon>
        <taxon>Streptomycetaceae</taxon>
        <taxon>Streptacidiphilus</taxon>
    </lineage>
</organism>
<evidence type="ECO:0000256" key="7">
    <source>
        <dbReference type="SAM" id="Phobius"/>
    </source>
</evidence>
<dbReference type="GO" id="GO:0005886">
    <property type="term" value="C:plasma membrane"/>
    <property type="evidence" value="ECO:0007669"/>
    <property type="project" value="TreeGrafter"/>
</dbReference>
<dbReference type="AlphaFoldDB" id="A0A2X0K2M2"/>
<dbReference type="EMBL" id="QKYN01000153">
    <property type="protein sequence ID" value="RAG81560.1"/>
    <property type="molecule type" value="Genomic_DNA"/>
</dbReference>
<dbReference type="GO" id="GO:0008360">
    <property type="term" value="P:regulation of cell shape"/>
    <property type="evidence" value="ECO:0007669"/>
    <property type="project" value="UniProtKB-KW"/>
</dbReference>
<dbReference type="Pfam" id="PF01098">
    <property type="entry name" value="FTSW_RODA_SPOVE"/>
    <property type="match status" value="1"/>
</dbReference>
<keyword evidence="2 7" id="KW-0812">Transmembrane</keyword>
<feature type="transmembrane region" description="Helical" evidence="7">
    <location>
        <begin position="52"/>
        <end position="68"/>
    </location>
</feature>
<feature type="transmembrane region" description="Helical" evidence="7">
    <location>
        <begin position="179"/>
        <end position="199"/>
    </location>
</feature>
<gene>
    <name evidence="8" type="ORF">DN069_32140</name>
</gene>
<feature type="region of interest" description="Disordered" evidence="6">
    <location>
        <begin position="440"/>
        <end position="477"/>
    </location>
</feature>
<feature type="transmembrane region" description="Helical" evidence="7">
    <location>
        <begin position="380"/>
        <end position="401"/>
    </location>
</feature>
<evidence type="ECO:0000256" key="4">
    <source>
        <dbReference type="ARBA" id="ARBA00022989"/>
    </source>
</evidence>
<feature type="transmembrane region" description="Helical" evidence="7">
    <location>
        <begin position="142"/>
        <end position="167"/>
    </location>
</feature>
<name>A0A2X0K2M2_9ACTN</name>
<dbReference type="OrthoDB" id="9812661at2"/>
<evidence type="ECO:0000256" key="6">
    <source>
        <dbReference type="SAM" id="MobiDB-lite"/>
    </source>
</evidence>
<dbReference type="InterPro" id="IPR001182">
    <property type="entry name" value="FtsW/RodA"/>
</dbReference>
<dbReference type="PANTHER" id="PTHR30474">
    <property type="entry name" value="CELL CYCLE PROTEIN"/>
    <property type="match status" value="1"/>
</dbReference>
<feature type="compositionally biased region" description="Pro residues" evidence="6">
    <location>
        <begin position="443"/>
        <end position="455"/>
    </location>
</feature>
<dbReference type="PANTHER" id="PTHR30474:SF3">
    <property type="entry name" value="PEPTIDOGLYCAN GLYCOSYLTRANSFERASE RODA"/>
    <property type="match status" value="1"/>
</dbReference>
<dbReference type="GO" id="GO:0032153">
    <property type="term" value="C:cell division site"/>
    <property type="evidence" value="ECO:0007669"/>
    <property type="project" value="TreeGrafter"/>
</dbReference>
<keyword evidence="4 7" id="KW-1133">Transmembrane helix</keyword>
<feature type="transmembrane region" description="Helical" evidence="7">
    <location>
        <begin position="220"/>
        <end position="252"/>
    </location>
</feature>
<feature type="transmembrane region" description="Helical" evidence="7">
    <location>
        <begin position="349"/>
        <end position="368"/>
    </location>
</feature>
<evidence type="ECO:0000313" key="9">
    <source>
        <dbReference type="Proteomes" id="UP000248889"/>
    </source>
</evidence>
<evidence type="ECO:0000256" key="5">
    <source>
        <dbReference type="ARBA" id="ARBA00023136"/>
    </source>
</evidence>
<feature type="transmembrane region" description="Helical" evidence="7">
    <location>
        <begin position="111"/>
        <end position="130"/>
    </location>
</feature>
<reference evidence="8 9" key="1">
    <citation type="submission" date="2018-06" db="EMBL/GenBank/DDBJ databases">
        <title>Streptacidiphilus pinicola sp. nov., isolated from pine grove soil.</title>
        <authorList>
            <person name="Roh S.G."/>
            <person name="Park S."/>
            <person name="Kim M.-K."/>
            <person name="Yun B.-R."/>
            <person name="Park J."/>
            <person name="Kim M.J."/>
            <person name="Kim Y.S."/>
            <person name="Kim S.B."/>
        </authorList>
    </citation>
    <scope>NUCLEOTIDE SEQUENCE [LARGE SCALE GENOMIC DNA]</scope>
    <source>
        <strain evidence="8 9">MMS16-CNU450</strain>
    </source>
</reference>
<feature type="transmembrane region" description="Helical" evidence="7">
    <location>
        <begin position="20"/>
        <end position="40"/>
    </location>
</feature>
<evidence type="ECO:0000313" key="8">
    <source>
        <dbReference type="EMBL" id="RAG81560.1"/>
    </source>
</evidence>
<protein>
    <submittedName>
        <fullName evidence="8">FtsW/RodA/SpoVE family cell cycle protein</fullName>
    </submittedName>
</protein>
<sequence length="477" mass="51432">MPGERQRADPGRRTRGGRRWVELLLVVLAVAIAAYGYVDVGADIDGKAPSDALRYGLGLGALALLAHLAVRRRARYADPLLLPIAVLLNGLGLVVIYRLDRSTPNDSTAPTQLLWSTIGVALFLAVVVLLRDYRVLQRYAYVLALVTLLLMIVPIFLPAVYGAKIWIKIGPLSFQPGEIAKIALAIFFASYLAQHRDALALTGRRIWRLELPRGRNLGPIVLIWLVSAAILFLEQDLGTLLIFFGLFVVMLYVATGRIGWIAVGLVLVGVAVVPVALWEPHVHVRFVDWLDPMRTIRLGLGPSQLAQSMFAFAAGGLLGTGLGLGHSYLIGFAMKSDWILATFGEETGLVGLAALFLLYAIVVVRGFRTGRELHDPFGRLLAIGLASLLALQVFVVAGGVTDLIPLTGMTMPFLAQGGSSLVTNWILIALLVKLSDAARRPRPPVPQLLTPPPEPNAASAAAEPDPDDEETEGVPTV</sequence>
<evidence type="ECO:0000256" key="1">
    <source>
        <dbReference type="ARBA" id="ARBA00004141"/>
    </source>
</evidence>
<dbReference type="Proteomes" id="UP000248889">
    <property type="component" value="Unassembled WGS sequence"/>
</dbReference>
<keyword evidence="5 7" id="KW-0472">Membrane</keyword>
<dbReference type="GO" id="GO:0051301">
    <property type="term" value="P:cell division"/>
    <property type="evidence" value="ECO:0007669"/>
    <property type="project" value="InterPro"/>
</dbReference>